<evidence type="ECO:0000313" key="2">
    <source>
        <dbReference type="Proteomes" id="UP000076865"/>
    </source>
</evidence>
<dbReference type="EMBL" id="CP015439">
    <property type="protein sequence ID" value="ANB62342.1"/>
    <property type="molecule type" value="Genomic_DNA"/>
</dbReference>
<geneLocation type="plasmid" evidence="2">
    <name>pdsm15939_1</name>
</geneLocation>
<reference evidence="1 2" key="1">
    <citation type="journal article" date="2006" name="Syst. Appl. Microbiol.">
        <title>Anoxybacillus amylolyticus sp. nov., a thermophilic amylase producing bacterium isolated from Mount Rittmann (Antarctica).</title>
        <authorList>
            <person name="Poli A."/>
            <person name="Esposito E."/>
            <person name="Lama L."/>
            <person name="Orlando P."/>
            <person name="Nicolaus G."/>
            <person name="de Appolonia F."/>
            <person name="Gambacorta A."/>
            <person name="Nicolaus B."/>
        </authorList>
    </citation>
    <scope>NUCLEOTIDE SEQUENCE [LARGE SCALE GENOMIC DNA]</scope>
    <source>
        <strain evidence="1 2">DSM 15939</strain>
        <plasmid evidence="2">Plasmid pdsm15939_1</plasmid>
    </source>
</reference>
<dbReference type="KEGG" id="aamy:GFC30_3010"/>
<dbReference type="AlphaFoldDB" id="A0A160F7S6"/>
<sequence length="89" mass="9967">MLCFVLELPPFVSSWKGISEKMSPKWFIYAVNRLPSTSHGLMKGGLDHLLDRRLPPGRMPFLTEEQQQEIRQLVLTITPVDVGGGISSS</sequence>
<protein>
    <submittedName>
        <fullName evidence="1">Putative transposase</fullName>
    </submittedName>
</protein>
<dbReference type="PATRIC" id="fig|294699.3.peg.3110"/>
<accession>A0A160F7S6</accession>
<name>A0A160F7S6_9BACL</name>
<keyword evidence="2" id="KW-1185">Reference proteome</keyword>
<dbReference type="Proteomes" id="UP000076865">
    <property type="component" value="Plasmid pDSM15939_1"/>
</dbReference>
<gene>
    <name evidence="1" type="ORF">GFC30_3010</name>
</gene>
<organism evidence="1 2">
    <name type="scientific">Anoxybacteroides amylolyticum</name>
    <dbReference type="NCBI Taxonomy" id="294699"/>
    <lineage>
        <taxon>Bacteria</taxon>
        <taxon>Bacillati</taxon>
        <taxon>Bacillota</taxon>
        <taxon>Bacilli</taxon>
        <taxon>Bacillales</taxon>
        <taxon>Anoxybacillaceae</taxon>
        <taxon>Anoxybacteroides</taxon>
    </lineage>
</organism>
<evidence type="ECO:0000313" key="1">
    <source>
        <dbReference type="EMBL" id="ANB62342.1"/>
    </source>
</evidence>
<proteinExistence type="predicted"/>
<keyword evidence="1" id="KW-0614">Plasmid</keyword>